<organism evidence="2">
    <name type="scientific">Lotharella globosa</name>
    <dbReference type="NCBI Taxonomy" id="91324"/>
    <lineage>
        <taxon>Eukaryota</taxon>
        <taxon>Sar</taxon>
        <taxon>Rhizaria</taxon>
        <taxon>Cercozoa</taxon>
        <taxon>Chlorarachniophyceae</taxon>
        <taxon>Lotharella</taxon>
    </lineage>
</organism>
<evidence type="ECO:0000256" key="1">
    <source>
        <dbReference type="SAM" id="Coils"/>
    </source>
</evidence>
<feature type="coiled-coil region" evidence="1">
    <location>
        <begin position="135"/>
        <end position="195"/>
    </location>
</feature>
<keyword evidence="1" id="KW-0175">Coiled coil</keyword>
<reference evidence="2" key="1">
    <citation type="submission" date="2021-01" db="EMBL/GenBank/DDBJ databases">
        <authorList>
            <person name="Corre E."/>
            <person name="Pelletier E."/>
            <person name="Niang G."/>
            <person name="Scheremetjew M."/>
            <person name="Finn R."/>
            <person name="Kale V."/>
            <person name="Holt S."/>
            <person name="Cochrane G."/>
            <person name="Meng A."/>
            <person name="Brown T."/>
            <person name="Cohen L."/>
        </authorList>
    </citation>
    <scope>NUCLEOTIDE SEQUENCE</scope>
    <source>
        <strain evidence="2">CCCM811</strain>
    </source>
</reference>
<dbReference type="EMBL" id="HBIV01010375">
    <property type="protein sequence ID" value="CAE0655870.1"/>
    <property type="molecule type" value="Transcribed_RNA"/>
</dbReference>
<name>A0A7S3YLZ9_9EUKA</name>
<gene>
    <name evidence="2" type="ORF">LGLO00237_LOCUS7799</name>
</gene>
<sequence length="490" mass="54482">MASTESTRLLLQDMENNFSCPIYGDAKADIDMKKIQDYFSRLAKDCLDPELLKTLKSHEQARQYAVGNQSKILSSICDFVMKQNLLLEEPELQKMYLTRIQSGVAGVIHKALEELRERKSGTPEAKTLASMLVKMQKLTTSIEKKKQIIEQMAEERGPAFVDKLTRQLNDNAKELEELKQALPQVREAVDRTAEAKVFQDYERLAHQLGPPVGEAKGAHVIGSLLSCHQEVGTTLSKGPIQQKAGGAFEDHVIDKGLDQMCQSAGVDVKRLRACLGKLGDREWGEVCRKEKLPNLQIFRNLKIMMSRFKKGKQKGWMTDGEVDAALVDTSTKPWQVLKLFEFKARPADLPKAQFQAQEMCRKLFTCSGGCLETTVGKEKIKLFGHDSFRAYPRGESPDESDLRELAMKVVAIATQPFKPSSMSGLPSSAETQALKVCVTSDPSIIEFAINRLRENLQSKGLSTPQAMALAYTKAAALESIIVVDVEGSLV</sequence>
<proteinExistence type="predicted"/>
<protein>
    <submittedName>
        <fullName evidence="2">Uncharacterized protein</fullName>
    </submittedName>
</protein>
<evidence type="ECO:0000313" key="2">
    <source>
        <dbReference type="EMBL" id="CAE0655870.1"/>
    </source>
</evidence>
<dbReference type="AlphaFoldDB" id="A0A7S3YLZ9"/>
<accession>A0A7S3YLZ9</accession>